<evidence type="ECO:0000313" key="2">
    <source>
        <dbReference type="EMBL" id="MFC7078971.1"/>
    </source>
</evidence>
<proteinExistence type="predicted"/>
<keyword evidence="3" id="KW-1185">Reference proteome</keyword>
<dbReference type="AlphaFoldDB" id="A0ABD5WED3"/>
<sequence length="111" mass="12738">MADPLAAFPDVETETDRELVARHQQAIRELEGVGVDGLVYEYRTQFHRDPLVTQTETAYYLSVRDHVWNEFGERMRLDADELARLREAHAAQFRASVGEEASDEAMVLTKE</sequence>
<feature type="domain" description="DUF8048" evidence="1">
    <location>
        <begin position="9"/>
        <end position="103"/>
    </location>
</feature>
<reference evidence="2 3" key="1">
    <citation type="journal article" date="2019" name="Int. J. Syst. Evol. Microbiol.">
        <title>The Global Catalogue of Microorganisms (GCM) 10K type strain sequencing project: providing services to taxonomists for standard genome sequencing and annotation.</title>
        <authorList>
            <consortium name="The Broad Institute Genomics Platform"/>
            <consortium name="The Broad Institute Genome Sequencing Center for Infectious Disease"/>
            <person name="Wu L."/>
            <person name="Ma J."/>
        </authorList>
    </citation>
    <scope>NUCLEOTIDE SEQUENCE [LARGE SCALE GENOMIC DNA]</scope>
    <source>
        <strain evidence="2 3">DT72</strain>
    </source>
</reference>
<organism evidence="2 3">
    <name type="scientific">Halorussus caseinilyticus</name>
    <dbReference type="NCBI Taxonomy" id="3034025"/>
    <lineage>
        <taxon>Archaea</taxon>
        <taxon>Methanobacteriati</taxon>
        <taxon>Methanobacteriota</taxon>
        <taxon>Stenosarchaea group</taxon>
        <taxon>Halobacteria</taxon>
        <taxon>Halobacteriales</taxon>
        <taxon>Haladaptataceae</taxon>
        <taxon>Halorussus</taxon>
    </lineage>
</organism>
<evidence type="ECO:0000259" key="1">
    <source>
        <dbReference type="Pfam" id="PF26222"/>
    </source>
</evidence>
<gene>
    <name evidence="2" type="ORF">ACFQJ6_01335</name>
</gene>
<dbReference type="Proteomes" id="UP001596407">
    <property type="component" value="Unassembled WGS sequence"/>
</dbReference>
<dbReference type="EMBL" id="JBHSZH010000001">
    <property type="protein sequence ID" value="MFC7078971.1"/>
    <property type="molecule type" value="Genomic_DNA"/>
</dbReference>
<dbReference type="GeneID" id="79305418"/>
<comment type="caution">
    <text evidence="2">The sequence shown here is derived from an EMBL/GenBank/DDBJ whole genome shotgun (WGS) entry which is preliminary data.</text>
</comment>
<name>A0ABD5WED3_9EURY</name>
<accession>A0ABD5WED3</accession>
<dbReference type="Pfam" id="PF26222">
    <property type="entry name" value="DUF8048"/>
    <property type="match status" value="1"/>
</dbReference>
<dbReference type="InterPro" id="IPR058361">
    <property type="entry name" value="DUF8048"/>
</dbReference>
<protein>
    <recommendedName>
        <fullName evidence="1">DUF8048 domain-containing protein</fullName>
    </recommendedName>
</protein>
<evidence type="ECO:0000313" key="3">
    <source>
        <dbReference type="Proteomes" id="UP001596407"/>
    </source>
</evidence>
<dbReference type="RefSeq" id="WP_276282291.1">
    <property type="nucleotide sequence ID" value="NZ_CP119810.1"/>
</dbReference>